<keyword evidence="2" id="KW-0812">Transmembrane</keyword>
<dbReference type="Proteomes" id="UP000027073">
    <property type="component" value="Unassembled WGS sequence"/>
</dbReference>
<feature type="transmembrane region" description="Helical" evidence="2">
    <location>
        <begin position="225"/>
        <end position="245"/>
    </location>
</feature>
<accession>A0A067NXP1</accession>
<feature type="compositionally biased region" description="Polar residues" evidence="1">
    <location>
        <begin position="339"/>
        <end position="358"/>
    </location>
</feature>
<dbReference type="HOGENOM" id="CLU_727846_0_0_1"/>
<dbReference type="VEuPathDB" id="FungiDB:PLEOSDRAFT_1098789"/>
<name>A0A067NXP1_PLEO1</name>
<evidence type="ECO:0000256" key="1">
    <source>
        <dbReference type="SAM" id="MobiDB-lite"/>
    </source>
</evidence>
<feature type="transmembrane region" description="Helical" evidence="2">
    <location>
        <begin position="118"/>
        <end position="136"/>
    </location>
</feature>
<protein>
    <recommendedName>
        <fullName evidence="5">Transmembrane protein</fullName>
    </recommendedName>
</protein>
<gene>
    <name evidence="3" type="ORF">PLEOSDRAFT_1098789</name>
</gene>
<evidence type="ECO:0000256" key="2">
    <source>
        <dbReference type="SAM" id="Phobius"/>
    </source>
</evidence>
<evidence type="ECO:0008006" key="5">
    <source>
        <dbReference type="Google" id="ProtNLM"/>
    </source>
</evidence>
<feature type="transmembrane region" description="Helical" evidence="2">
    <location>
        <begin position="87"/>
        <end position="106"/>
    </location>
</feature>
<evidence type="ECO:0000313" key="3">
    <source>
        <dbReference type="EMBL" id="KDQ32808.1"/>
    </source>
</evidence>
<dbReference type="AlphaFoldDB" id="A0A067NXP1"/>
<dbReference type="EMBL" id="KL198004">
    <property type="protein sequence ID" value="KDQ32808.1"/>
    <property type="molecule type" value="Genomic_DNA"/>
</dbReference>
<feature type="transmembrane region" description="Helical" evidence="2">
    <location>
        <begin position="55"/>
        <end position="75"/>
    </location>
</feature>
<feature type="transmembrane region" description="Helical" evidence="2">
    <location>
        <begin position="200"/>
        <end position="219"/>
    </location>
</feature>
<feature type="transmembrane region" description="Helical" evidence="2">
    <location>
        <begin position="168"/>
        <end position="188"/>
    </location>
</feature>
<keyword evidence="2" id="KW-1133">Transmembrane helix</keyword>
<evidence type="ECO:0000313" key="4">
    <source>
        <dbReference type="Proteomes" id="UP000027073"/>
    </source>
</evidence>
<proteinExistence type="predicted"/>
<keyword evidence="2" id="KW-0472">Membrane</keyword>
<sequence length="380" mass="42325">MTNWNSPDVIASNGVSFSRLVHAFVGLYIWEWFLFLDVDWMYVKIIKRYPLSPMMFYFMNRYCLLAALISVVIALNVESEINCQPLYAFMNATLELASIGFTARIVALWGQGRMVPHLARVTFFVACLSFQAWLLLDVPIKAAWIPGFGCVITHINSSFSNIGRTYNAGYFLVLLAFASWDYARSLNAVVRPSTVSLKELCWFGVAFLASCTNVVFIWIRLNPVMAVITTTPTTIVISVASGRVIRLWNYSVQAPILPETTEPSSQSPRTRSRFSFRTWELALGRRTHEAMEDSTFQRLDSAPASQTGSYLGAADSMRAANSTRPSSIILPSLISPSSTYSPNRASQGPSTHLDSASEASDRGDRYDLDAQLAAARQRSL</sequence>
<feature type="region of interest" description="Disordered" evidence="1">
    <location>
        <begin position="332"/>
        <end position="366"/>
    </location>
</feature>
<dbReference type="InParanoid" id="A0A067NXP1"/>
<reference evidence="4" key="1">
    <citation type="journal article" date="2014" name="Proc. Natl. Acad. Sci. U.S.A.">
        <title>Extensive sampling of basidiomycete genomes demonstrates inadequacy of the white-rot/brown-rot paradigm for wood decay fungi.</title>
        <authorList>
            <person name="Riley R."/>
            <person name="Salamov A.A."/>
            <person name="Brown D.W."/>
            <person name="Nagy L.G."/>
            <person name="Floudas D."/>
            <person name="Held B.W."/>
            <person name="Levasseur A."/>
            <person name="Lombard V."/>
            <person name="Morin E."/>
            <person name="Otillar R."/>
            <person name="Lindquist E.A."/>
            <person name="Sun H."/>
            <person name="LaButti K.M."/>
            <person name="Schmutz J."/>
            <person name="Jabbour D."/>
            <person name="Luo H."/>
            <person name="Baker S.E."/>
            <person name="Pisabarro A.G."/>
            <person name="Walton J.D."/>
            <person name="Blanchette R.A."/>
            <person name="Henrissat B."/>
            <person name="Martin F."/>
            <person name="Cullen D."/>
            <person name="Hibbett D.S."/>
            <person name="Grigoriev I.V."/>
        </authorList>
    </citation>
    <scope>NUCLEOTIDE SEQUENCE [LARGE SCALE GENOMIC DNA]</scope>
    <source>
        <strain evidence="4">PC15</strain>
    </source>
</reference>
<organism evidence="3 4">
    <name type="scientific">Pleurotus ostreatus (strain PC15)</name>
    <name type="common">Oyster mushroom</name>
    <dbReference type="NCBI Taxonomy" id="1137138"/>
    <lineage>
        <taxon>Eukaryota</taxon>
        <taxon>Fungi</taxon>
        <taxon>Dikarya</taxon>
        <taxon>Basidiomycota</taxon>
        <taxon>Agaricomycotina</taxon>
        <taxon>Agaricomycetes</taxon>
        <taxon>Agaricomycetidae</taxon>
        <taxon>Agaricales</taxon>
        <taxon>Pleurotineae</taxon>
        <taxon>Pleurotaceae</taxon>
        <taxon>Pleurotus</taxon>
    </lineage>
</organism>
<feature type="transmembrane region" description="Helical" evidence="2">
    <location>
        <begin position="20"/>
        <end position="43"/>
    </location>
</feature>